<gene>
    <name evidence="5" type="ORF">SAMN05444158_2834</name>
</gene>
<dbReference type="Pfam" id="PF12802">
    <property type="entry name" value="MarR_2"/>
    <property type="match status" value="1"/>
</dbReference>
<dbReference type="GO" id="GO:0006950">
    <property type="term" value="P:response to stress"/>
    <property type="evidence" value="ECO:0007669"/>
    <property type="project" value="TreeGrafter"/>
</dbReference>
<protein>
    <submittedName>
        <fullName evidence="5">Transcriptional regulator, MarR family</fullName>
    </submittedName>
</protein>
<dbReference type="GO" id="GO:0003677">
    <property type="term" value="F:DNA binding"/>
    <property type="evidence" value="ECO:0007669"/>
    <property type="project" value="UniProtKB-KW"/>
</dbReference>
<dbReference type="EMBL" id="LT629750">
    <property type="protein sequence ID" value="SDS68090.1"/>
    <property type="molecule type" value="Genomic_DNA"/>
</dbReference>
<dbReference type="AlphaFoldDB" id="A0A1H1U6E9"/>
<evidence type="ECO:0000259" key="4">
    <source>
        <dbReference type="PROSITE" id="PS50995"/>
    </source>
</evidence>
<keyword evidence="2" id="KW-0238">DNA-binding</keyword>
<dbReference type="PROSITE" id="PS50995">
    <property type="entry name" value="HTH_MARR_2"/>
    <property type="match status" value="1"/>
</dbReference>
<dbReference type="InterPro" id="IPR039422">
    <property type="entry name" value="MarR/SlyA-like"/>
</dbReference>
<dbReference type="GO" id="GO:0003700">
    <property type="term" value="F:DNA-binding transcription factor activity"/>
    <property type="evidence" value="ECO:0007669"/>
    <property type="project" value="InterPro"/>
</dbReference>
<dbReference type="PROSITE" id="PS01117">
    <property type="entry name" value="HTH_MARR_1"/>
    <property type="match status" value="1"/>
</dbReference>
<dbReference type="SUPFAM" id="SSF46785">
    <property type="entry name" value="Winged helix' DNA-binding domain"/>
    <property type="match status" value="1"/>
</dbReference>
<dbReference type="FunFam" id="1.10.10.10:FF:000590">
    <property type="entry name" value="Transcriptional regulator, MarR family"/>
    <property type="match status" value="1"/>
</dbReference>
<sequence>MVGITGRTSRREAVTAVAPLRYPRQNDCTMILDSETKAVEQPHEHGDELRLWLRLLTCTTLIEGEVRGRLRERFDVTLPRFDLMAQLDKAPEGMTLSDVSKRMMVSNGNVTGLVERLVESGHLDRRTSESDRRVQVIRLTKAGRIEFRRMAAEHETWIADIFSDLTPKDVRELMRLLAKTKGSAQKSASRRAP</sequence>
<dbReference type="Proteomes" id="UP000243904">
    <property type="component" value="Chromosome I"/>
</dbReference>
<dbReference type="PRINTS" id="PR00598">
    <property type="entry name" value="HTHMARR"/>
</dbReference>
<evidence type="ECO:0000256" key="2">
    <source>
        <dbReference type="ARBA" id="ARBA00023125"/>
    </source>
</evidence>
<evidence type="ECO:0000256" key="3">
    <source>
        <dbReference type="ARBA" id="ARBA00023163"/>
    </source>
</evidence>
<dbReference type="SMART" id="SM00347">
    <property type="entry name" value="HTH_MARR"/>
    <property type="match status" value="1"/>
</dbReference>
<evidence type="ECO:0000313" key="5">
    <source>
        <dbReference type="EMBL" id="SDS68090.1"/>
    </source>
</evidence>
<dbReference type="Gene3D" id="1.10.10.10">
    <property type="entry name" value="Winged helix-like DNA-binding domain superfamily/Winged helix DNA-binding domain"/>
    <property type="match status" value="1"/>
</dbReference>
<dbReference type="InterPro" id="IPR000835">
    <property type="entry name" value="HTH_MarR-typ"/>
</dbReference>
<dbReference type="InterPro" id="IPR036390">
    <property type="entry name" value="WH_DNA-bd_sf"/>
</dbReference>
<proteinExistence type="predicted"/>
<reference evidence="6" key="1">
    <citation type="submission" date="2016-10" db="EMBL/GenBank/DDBJ databases">
        <authorList>
            <person name="Varghese N."/>
            <person name="Submissions S."/>
        </authorList>
    </citation>
    <scope>NUCLEOTIDE SEQUENCE [LARGE SCALE GENOMIC DNA]</scope>
    <source>
        <strain evidence="6">GAS369</strain>
    </source>
</reference>
<dbReference type="PANTHER" id="PTHR33164">
    <property type="entry name" value="TRANSCRIPTIONAL REGULATOR, MARR FAMILY"/>
    <property type="match status" value="1"/>
</dbReference>
<dbReference type="InterPro" id="IPR036388">
    <property type="entry name" value="WH-like_DNA-bd_sf"/>
</dbReference>
<organism evidence="5 6">
    <name type="scientific">Bradyrhizobium canariense</name>
    <dbReference type="NCBI Taxonomy" id="255045"/>
    <lineage>
        <taxon>Bacteria</taxon>
        <taxon>Pseudomonadati</taxon>
        <taxon>Pseudomonadota</taxon>
        <taxon>Alphaproteobacteria</taxon>
        <taxon>Hyphomicrobiales</taxon>
        <taxon>Nitrobacteraceae</taxon>
        <taxon>Bradyrhizobium</taxon>
    </lineage>
</organism>
<keyword evidence="3" id="KW-0804">Transcription</keyword>
<keyword evidence="1" id="KW-0805">Transcription regulation</keyword>
<keyword evidence="6" id="KW-1185">Reference proteome</keyword>
<name>A0A1H1U6E9_9BRAD</name>
<dbReference type="PANTHER" id="PTHR33164:SF57">
    <property type="entry name" value="MARR-FAMILY TRANSCRIPTIONAL REGULATOR"/>
    <property type="match status" value="1"/>
</dbReference>
<evidence type="ECO:0000313" key="6">
    <source>
        <dbReference type="Proteomes" id="UP000243904"/>
    </source>
</evidence>
<evidence type="ECO:0000256" key="1">
    <source>
        <dbReference type="ARBA" id="ARBA00023015"/>
    </source>
</evidence>
<feature type="domain" description="HTH marR-type" evidence="4">
    <location>
        <begin position="48"/>
        <end position="182"/>
    </location>
</feature>
<dbReference type="InterPro" id="IPR023187">
    <property type="entry name" value="Tscrpt_reg_MarR-type_CS"/>
</dbReference>
<accession>A0A1H1U6E9</accession>